<organism evidence="1">
    <name type="scientific">uncultured prokaryote</name>
    <dbReference type="NCBI Taxonomy" id="198431"/>
    <lineage>
        <taxon>unclassified sequences</taxon>
        <taxon>environmental samples</taxon>
    </lineage>
</organism>
<evidence type="ECO:0000313" key="1">
    <source>
        <dbReference type="EMBL" id="CRY95214.1"/>
    </source>
</evidence>
<protein>
    <submittedName>
        <fullName evidence="1">Uncharacterized protein</fullName>
    </submittedName>
</protein>
<proteinExistence type="predicted"/>
<reference evidence="1" key="1">
    <citation type="submission" date="2015-06" db="EMBL/GenBank/DDBJ databases">
        <authorList>
            <person name="Joergensen T."/>
        </authorList>
    </citation>
    <scope>NUCLEOTIDE SEQUENCE</scope>
    <source>
        <strain evidence="1">RGRH0545</strain>
    </source>
</reference>
<name>A0A0H5Q1B6_9ZZZZ</name>
<dbReference type="EMBL" id="LN853178">
    <property type="protein sequence ID" value="CRY95214.1"/>
    <property type="molecule type" value="Genomic_DNA"/>
</dbReference>
<sequence length="102" mass="11638">MPHPIYGPPSHKLESVTMSLILPQQRNGFSTLLEVHGRASTCRTDLWSYRETWTETEQRALLEPCDQVHWLAQIACQDRPSSQEALAHSLSPTAWEEVPLPF</sequence>
<reference evidence="1" key="2">
    <citation type="submission" date="2015-07" db="EMBL/GenBank/DDBJ databases">
        <title>Plasmids, circular viruses and viroids from rat gut.</title>
        <authorList>
            <person name="Jorgensen T.J."/>
            <person name="Hansen M.A."/>
            <person name="Xu Z."/>
            <person name="Tabak M.A."/>
            <person name="Sorensen S.J."/>
            <person name="Hansen L.H."/>
        </authorList>
    </citation>
    <scope>NUCLEOTIDE SEQUENCE</scope>
    <source>
        <strain evidence="1">RGRH0545</strain>
    </source>
</reference>
<accession>A0A0H5Q1B6</accession>
<dbReference type="AlphaFoldDB" id="A0A0H5Q1B6"/>